<sequence>MIKMIKATHGVDFAAVGTSVINASICRCLKQDGKNIPTSIDVLTTLPHVEHTGVMCNYGHTVSVDFPLHSTSSVERLHQTDAIFKHISADVGIPANSNVVVSLGLLPTTVACKIFSSIFQLGPSYLASVLPTTTSAEYIDDGEIVDVFFIVALKSDLGKKILNITCNFINEQ</sequence>
<accession>A0A8J2KTM8</accession>
<dbReference type="EMBL" id="CAJVCH010485564">
    <property type="protein sequence ID" value="CAG7820640.1"/>
    <property type="molecule type" value="Genomic_DNA"/>
</dbReference>
<name>A0A8J2KTM8_9HEXA</name>
<evidence type="ECO:0000313" key="2">
    <source>
        <dbReference type="Proteomes" id="UP000708208"/>
    </source>
</evidence>
<reference evidence="1" key="1">
    <citation type="submission" date="2021-06" db="EMBL/GenBank/DDBJ databases">
        <authorList>
            <person name="Hodson N. C."/>
            <person name="Mongue J. A."/>
            <person name="Jaron S. K."/>
        </authorList>
    </citation>
    <scope>NUCLEOTIDE SEQUENCE</scope>
</reference>
<keyword evidence="2" id="KW-1185">Reference proteome</keyword>
<protein>
    <submittedName>
        <fullName evidence="1">Uncharacterized protein</fullName>
    </submittedName>
</protein>
<comment type="caution">
    <text evidence="1">The sequence shown here is derived from an EMBL/GenBank/DDBJ whole genome shotgun (WGS) entry which is preliminary data.</text>
</comment>
<gene>
    <name evidence="1" type="ORF">AFUS01_LOCUS31024</name>
</gene>
<organism evidence="1 2">
    <name type="scientific">Allacma fusca</name>
    <dbReference type="NCBI Taxonomy" id="39272"/>
    <lineage>
        <taxon>Eukaryota</taxon>
        <taxon>Metazoa</taxon>
        <taxon>Ecdysozoa</taxon>
        <taxon>Arthropoda</taxon>
        <taxon>Hexapoda</taxon>
        <taxon>Collembola</taxon>
        <taxon>Symphypleona</taxon>
        <taxon>Sminthuridae</taxon>
        <taxon>Allacma</taxon>
    </lineage>
</organism>
<proteinExistence type="predicted"/>
<evidence type="ECO:0000313" key="1">
    <source>
        <dbReference type="EMBL" id="CAG7820640.1"/>
    </source>
</evidence>
<dbReference type="Proteomes" id="UP000708208">
    <property type="component" value="Unassembled WGS sequence"/>
</dbReference>
<dbReference type="AlphaFoldDB" id="A0A8J2KTM8"/>